<dbReference type="SUPFAM" id="SSF54695">
    <property type="entry name" value="POZ domain"/>
    <property type="match status" value="1"/>
</dbReference>
<dbReference type="PROSITE" id="PS50097">
    <property type="entry name" value="BTB"/>
    <property type="match status" value="1"/>
</dbReference>
<dbReference type="InterPro" id="IPR002083">
    <property type="entry name" value="MATH/TRAF_dom"/>
</dbReference>
<dbReference type="InterPro" id="IPR008974">
    <property type="entry name" value="TRAF-like"/>
</dbReference>
<keyword evidence="3" id="KW-1185">Reference proteome</keyword>
<dbReference type="PANTHER" id="PTHR24413">
    <property type="entry name" value="SPECKLE-TYPE POZ PROTEIN"/>
    <property type="match status" value="1"/>
</dbReference>
<feature type="transmembrane region" description="Helical" evidence="1">
    <location>
        <begin position="299"/>
        <end position="322"/>
    </location>
</feature>
<protein>
    <submittedName>
        <fullName evidence="4">BTB domain-containing protein</fullName>
    </submittedName>
</protein>
<dbReference type="WBParaSite" id="PSU_v2.g8254.t1">
    <property type="protein sequence ID" value="PSU_v2.g8254.t1"/>
    <property type="gene ID" value="PSU_v2.g8254"/>
</dbReference>
<feature type="domain" description="BTB" evidence="2">
    <location>
        <begin position="165"/>
        <end position="232"/>
    </location>
</feature>
<keyword evidence="1" id="KW-0812">Transmembrane</keyword>
<accession>A0A914Z8L9</accession>
<dbReference type="InterPro" id="IPR011333">
    <property type="entry name" value="SKP1/BTB/POZ_sf"/>
</dbReference>
<evidence type="ECO:0000313" key="3">
    <source>
        <dbReference type="Proteomes" id="UP000887577"/>
    </source>
</evidence>
<evidence type="ECO:0000256" key="1">
    <source>
        <dbReference type="SAM" id="Phobius"/>
    </source>
</evidence>
<dbReference type="Gene3D" id="3.30.710.10">
    <property type="entry name" value="Potassium Channel Kv1.1, Chain A"/>
    <property type="match status" value="1"/>
</dbReference>
<proteinExistence type="predicted"/>
<dbReference type="AlphaFoldDB" id="A0A914Z8L9"/>
<dbReference type="Pfam" id="PF00651">
    <property type="entry name" value="BTB"/>
    <property type="match status" value="1"/>
</dbReference>
<evidence type="ECO:0000313" key="4">
    <source>
        <dbReference type="WBParaSite" id="PSU_v2.g8254.t1"/>
    </source>
</evidence>
<dbReference type="SUPFAM" id="SSF49599">
    <property type="entry name" value="TRAF domain-like"/>
    <property type="match status" value="1"/>
</dbReference>
<keyword evidence="1" id="KW-1133">Transmembrane helix</keyword>
<reference evidence="4" key="1">
    <citation type="submission" date="2022-11" db="UniProtKB">
        <authorList>
            <consortium name="WormBaseParasite"/>
        </authorList>
    </citation>
    <scope>IDENTIFICATION</scope>
</reference>
<sequence>MDLTLTKIKSPFIYAWKIPESQIQRLQSSVNGFVTSDVFHVFNLSGVKYFFEFYPNGRNENREKAEIFLYFDPGKDRRIEVFFKVSIESADISIKCSQVFEAFERKGIICRKTKHLFNSEKKFFIDGFLVIKIEGTLKVKKDAASENRIFDNGKLNLWEQKNNNKNFIIVVGGKEIEVHKNVLASESIIFGNYFASITADSVFHKVEITDYPYHIVETAVKFCYYRNFVTPLTLEDVMLLLQFFDEYKADLLKRQFEEFLVSQISISTVFRLSKMFSKNLMQKCCKKNVPYFMNVNFSFFPLNLLCYLFVLNFFLYFCWVFVL</sequence>
<organism evidence="3 4">
    <name type="scientific">Panagrolaimus superbus</name>
    <dbReference type="NCBI Taxonomy" id="310955"/>
    <lineage>
        <taxon>Eukaryota</taxon>
        <taxon>Metazoa</taxon>
        <taxon>Ecdysozoa</taxon>
        <taxon>Nematoda</taxon>
        <taxon>Chromadorea</taxon>
        <taxon>Rhabditida</taxon>
        <taxon>Tylenchina</taxon>
        <taxon>Panagrolaimomorpha</taxon>
        <taxon>Panagrolaimoidea</taxon>
        <taxon>Panagrolaimidae</taxon>
        <taxon>Panagrolaimus</taxon>
    </lineage>
</organism>
<dbReference type="CDD" id="cd18186">
    <property type="entry name" value="BTB_POZ_ZBTB_KLHL-like"/>
    <property type="match status" value="1"/>
</dbReference>
<dbReference type="Gene3D" id="2.60.210.10">
    <property type="entry name" value="Apoptosis, Tumor Necrosis Factor Receptor Associated Protein 2, Chain A"/>
    <property type="match status" value="1"/>
</dbReference>
<dbReference type="InterPro" id="IPR000210">
    <property type="entry name" value="BTB/POZ_dom"/>
</dbReference>
<dbReference type="GO" id="GO:0030163">
    <property type="term" value="P:protein catabolic process"/>
    <property type="evidence" value="ECO:0007669"/>
    <property type="project" value="UniProtKB-ARBA"/>
</dbReference>
<dbReference type="CDD" id="cd00121">
    <property type="entry name" value="MATH"/>
    <property type="match status" value="1"/>
</dbReference>
<evidence type="ECO:0000259" key="2">
    <source>
        <dbReference type="PROSITE" id="PS50097"/>
    </source>
</evidence>
<keyword evidence="1" id="KW-0472">Membrane</keyword>
<dbReference type="SMART" id="SM00225">
    <property type="entry name" value="BTB"/>
    <property type="match status" value="1"/>
</dbReference>
<name>A0A914Z8L9_9BILA</name>
<dbReference type="Proteomes" id="UP000887577">
    <property type="component" value="Unplaced"/>
</dbReference>